<dbReference type="EMBL" id="HBHR01022069">
    <property type="protein sequence ID" value="CAD9873504.1"/>
    <property type="molecule type" value="Transcribed_RNA"/>
</dbReference>
<sequence>MDFNAHIEEAKKSPKKYLTNLLYVSCVWTTVLVLVGIADAATNDSSDTGDKGAGFAAVWTFLLLICLTISGFAVMRKYQTPLSVGILLGAVVMMTQLMFMLFWAFIGYAGHSDDEKSADQAMAAFLFFQMITFILFGHGLWKFRTEIVDEGANTGEAGAMPPPNPDAL</sequence>
<feature type="transmembrane region" description="Helical" evidence="1">
    <location>
        <begin position="121"/>
        <end position="141"/>
    </location>
</feature>
<keyword evidence="1" id="KW-0812">Transmembrane</keyword>
<gene>
    <name evidence="2" type="ORF">FJAP1339_LOCUS11292</name>
</gene>
<keyword evidence="1" id="KW-0472">Membrane</keyword>
<proteinExistence type="predicted"/>
<feature type="transmembrane region" description="Helical" evidence="1">
    <location>
        <begin position="21"/>
        <end position="41"/>
    </location>
</feature>
<dbReference type="AlphaFoldDB" id="A0A7S2V597"/>
<organism evidence="2">
    <name type="scientific">Fibrocapsa japonica</name>
    <dbReference type="NCBI Taxonomy" id="94617"/>
    <lineage>
        <taxon>Eukaryota</taxon>
        <taxon>Sar</taxon>
        <taxon>Stramenopiles</taxon>
        <taxon>Ochrophyta</taxon>
        <taxon>Raphidophyceae</taxon>
        <taxon>Chattonellales</taxon>
        <taxon>Chattonellaceae</taxon>
        <taxon>Fibrocapsa</taxon>
    </lineage>
</organism>
<evidence type="ECO:0008006" key="3">
    <source>
        <dbReference type="Google" id="ProtNLM"/>
    </source>
</evidence>
<feature type="transmembrane region" description="Helical" evidence="1">
    <location>
        <begin position="53"/>
        <end position="74"/>
    </location>
</feature>
<reference evidence="2" key="1">
    <citation type="submission" date="2021-01" db="EMBL/GenBank/DDBJ databases">
        <authorList>
            <person name="Corre E."/>
            <person name="Pelletier E."/>
            <person name="Niang G."/>
            <person name="Scheremetjew M."/>
            <person name="Finn R."/>
            <person name="Kale V."/>
            <person name="Holt S."/>
            <person name="Cochrane G."/>
            <person name="Meng A."/>
            <person name="Brown T."/>
            <person name="Cohen L."/>
        </authorList>
    </citation>
    <scope>NUCLEOTIDE SEQUENCE</scope>
    <source>
        <strain evidence="2">CCMP1661</strain>
    </source>
</reference>
<evidence type="ECO:0000313" key="2">
    <source>
        <dbReference type="EMBL" id="CAD9873504.1"/>
    </source>
</evidence>
<accession>A0A7S2V597</accession>
<name>A0A7S2V597_9STRA</name>
<evidence type="ECO:0000256" key="1">
    <source>
        <dbReference type="SAM" id="Phobius"/>
    </source>
</evidence>
<protein>
    <recommendedName>
        <fullName evidence="3">MARVEL domain-containing protein</fullName>
    </recommendedName>
</protein>
<keyword evidence="1" id="KW-1133">Transmembrane helix</keyword>
<feature type="transmembrane region" description="Helical" evidence="1">
    <location>
        <begin position="86"/>
        <end position="109"/>
    </location>
</feature>